<evidence type="ECO:0000256" key="10">
    <source>
        <dbReference type="ARBA" id="ARBA00022777"/>
    </source>
</evidence>
<dbReference type="FunFam" id="3.20.20.60:FF:000010">
    <property type="entry name" value="Phosphoenolpyruvate synthase"/>
    <property type="match status" value="1"/>
</dbReference>
<dbReference type="InterPro" id="IPR000121">
    <property type="entry name" value="PEP_util_C"/>
</dbReference>
<dbReference type="Gene3D" id="3.50.30.10">
    <property type="entry name" value="Phosphohistidine domain"/>
    <property type="match status" value="1"/>
</dbReference>
<dbReference type="FunFam" id="3.50.30.10:FF:000002">
    <property type="entry name" value="Phosphoenolpyruvate synthase"/>
    <property type="match status" value="1"/>
</dbReference>
<dbReference type="PIRSF" id="PIRSF000854">
    <property type="entry name" value="PEP_synthase"/>
    <property type="match status" value="1"/>
</dbReference>
<gene>
    <name evidence="19" type="primary">ppsA</name>
    <name evidence="19" type="ORF">Q3V30_09225</name>
</gene>
<protein>
    <recommendedName>
        <fullName evidence="6 15">Phosphoenolpyruvate synthase</fullName>
        <shortName evidence="15">PEP synthase</shortName>
        <ecNumber evidence="5 15">2.7.9.2</ecNumber>
    </recommendedName>
    <alternativeName>
        <fullName evidence="13 15">Pyruvate, water dikinase</fullName>
    </alternativeName>
</protein>
<evidence type="ECO:0000313" key="19">
    <source>
        <dbReference type="EMBL" id="WLS80637.1"/>
    </source>
</evidence>
<evidence type="ECO:0000256" key="4">
    <source>
        <dbReference type="ARBA" id="ARBA00007837"/>
    </source>
</evidence>
<dbReference type="Pfam" id="PF01326">
    <property type="entry name" value="PPDK_N"/>
    <property type="match status" value="1"/>
</dbReference>
<evidence type="ECO:0000256" key="3">
    <source>
        <dbReference type="ARBA" id="ARBA00004742"/>
    </source>
</evidence>
<dbReference type="PROSITE" id="PS00742">
    <property type="entry name" value="PEP_ENZYMES_2"/>
    <property type="match status" value="1"/>
</dbReference>
<evidence type="ECO:0000259" key="16">
    <source>
        <dbReference type="Pfam" id="PF00391"/>
    </source>
</evidence>
<feature type="domain" description="PEP-utilising enzyme mobile" evidence="16">
    <location>
        <begin position="386"/>
        <end position="457"/>
    </location>
</feature>
<dbReference type="SUPFAM" id="SSF56059">
    <property type="entry name" value="Glutathione synthetase ATP-binding domain-like"/>
    <property type="match status" value="1"/>
</dbReference>
<feature type="domain" description="Pyruvate phosphate dikinase AMP/ATP-binding" evidence="17">
    <location>
        <begin position="22"/>
        <end position="347"/>
    </location>
</feature>
<name>A0AA50DMU3_9GAMM</name>
<dbReference type="SUPFAM" id="SSF51621">
    <property type="entry name" value="Phosphoenolpyruvate/pyruvate domain"/>
    <property type="match status" value="1"/>
</dbReference>
<evidence type="ECO:0000256" key="11">
    <source>
        <dbReference type="ARBA" id="ARBA00022840"/>
    </source>
</evidence>
<dbReference type="InterPro" id="IPR002192">
    <property type="entry name" value="PPDK_AMP/ATP-bd"/>
</dbReference>
<keyword evidence="9 15" id="KW-0547">Nucleotide-binding</keyword>
<evidence type="ECO:0000256" key="7">
    <source>
        <dbReference type="ARBA" id="ARBA00022679"/>
    </source>
</evidence>
<comment type="pathway">
    <text evidence="3 15">Carbohydrate biosynthesis; gluconeogenesis.</text>
</comment>
<dbReference type="GO" id="GO:0008986">
    <property type="term" value="F:pyruvate, water dikinase activity"/>
    <property type="evidence" value="ECO:0007669"/>
    <property type="project" value="UniProtKB-EC"/>
</dbReference>
<evidence type="ECO:0000256" key="15">
    <source>
        <dbReference type="PIRNR" id="PIRNR000854"/>
    </source>
</evidence>
<dbReference type="Pfam" id="PF00391">
    <property type="entry name" value="PEP-utilizers"/>
    <property type="match status" value="1"/>
</dbReference>
<keyword evidence="11 15" id="KW-0067">ATP-binding</keyword>
<dbReference type="RefSeq" id="WP_306212615.1">
    <property type="nucleotide sequence ID" value="NZ_CP132353.1"/>
</dbReference>
<comment type="function">
    <text evidence="2 15">Catalyzes the phosphorylation of pyruvate to phosphoenolpyruvate.</text>
</comment>
<dbReference type="SUPFAM" id="SSF52009">
    <property type="entry name" value="Phosphohistidine domain"/>
    <property type="match status" value="1"/>
</dbReference>
<dbReference type="InterPro" id="IPR008279">
    <property type="entry name" value="PEP-util_enz_mobile_dom"/>
</dbReference>
<dbReference type="Gene3D" id="3.30.1490.20">
    <property type="entry name" value="ATP-grasp fold, A domain"/>
    <property type="match status" value="1"/>
</dbReference>
<dbReference type="Proteomes" id="UP001228139">
    <property type="component" value="Chromosome"/>
</dbReference>
<evidence type="ECO:0000256" key="6">
    <source>
        <dbReference type="ARBA" id="ARBA00021623"/>
    </source>
</evidence>
<keyword evidence="10 15" id="KW-0418">Kinase</keyword>
<accession>A0AA50DMU3</accession>
<evidence type="ECO:0000256" key="5">
    <source>
        <dbReference type="ARBA" id="ARBA00011996"/>
    </source>
</evidence>
<feature type="domain" description="PEP-utilising enzyme C-terminal" evidence="18">
    <location>
        <begin position="483"/>
        <end position="788"/>
    </location>
</feature>
<sequence>MSNKGEVPLVLWYNQLGMNDVDRVGGKNASLGEMITNLSSLGVSVPNGFATTSDAFNQFLDQSGVNQRIYDLLDKTDIDDVDELAKAGKQIRQWIVDTPFQPALEEAIREAYQQLSADDAEASFAVRSSATAEDMPDASFAGQQETFLNVQGFDAVLIAVKHVYASLFNDRAISYRVHQGYDHRGVALSAGVQRMVRSDLGSAGVMFTIDTESGFDQVVFITAALGLGEMVVQGAVNPDEFYVHKPTLAAGRPAIVRRNMGSKKIRMVYADSQEHGEQVRIEDVPEEERDTFCLTSEEVEALAVQAVQIEKHYQRPMDIEWAKDGHTGKLFIVQARPETVRSNGQVMERYTLQGSGKVVVEGRAIGHRIGAGEVKVIHDISEMNRIEKGDVLVTDMTDPDWEPIMKKASAIVTNRGGRTCHAAIIARELGIPAVVGCGNATDILKDGHKVTVSCAEGDTGYVYNELLDFEVKSSQVDKMPELPLKIMMNVGNPDRAFDFACLPNEGVGLARLEFIINRMIGVHPKALLEFDQQTPELQKEIRALMKGFDDPVEFYIARLTEGIATLGAAFSPKRVIVRLSDFKTNEYANLVGGERYEPEEENPMLGFRGAGRYVADSFRDCFALECAAVKRVRNDMGLTNVEIMVPFVRTVAQAKAVVEELERQGLKRGENGLKLIMMCEIPSNALLAEQFLQYFDGFSIGSNDMTQLALGLDRDSGVVSELFDERNDAVKALLSMAIRAAKKEGKYVGICGQGPSDHEDFAAWLMDEGIDSLSLNPDTVVQTWLSLAEIPAK</sequence>
<dbReference type="InterPro" id="IPR018274">
    <property type="entry name" value="PEP_util_AS"/>
</dbReference>
<dbReference type="InterPro" id="IPR006319">
    <property type="entry name" value="PEP_synth"/>
</dbReference>
<dbReference type="NCBIfam" id="NF005057">
    <property type="entry name" value="PRK06464.1"/>
    <property type="match status" value="1"/>
</dbReference>
<evidence type="ECO:0000256" key="12">
    <source>
        <dbReference type="ARBA" id="ARBA00022842"/>
    </source>
</evidence>
<evidence type="ECO:0000256" key="1">
    <source>
        <dbReference type="ARBA" id="ARBA00001946"/>
    </source>
</evidence>
<evidence type="ECO:0000259" key="18">
    <source>
        <dbReference type="Pfam" id="PF02896"/>
    </source>
</evidence>
<reference evidence="19 20" key="1">
    <citation type="submission" date="2023-07" db="EMBL/GenBank/DDBJ databases">
        <title>Pathogenic bacteria of pear tree diseases.</title>
        <authorList>
            <person name="Zhang Z."/>
            <person name="He L."/>
            <person name="Huang R."/>
        </authorList>
    </citation>
    <scope>NUCLEOTIDE SEQUENCE [LARGE SCALE GENOMIC DNA]</scope>
    <source>
        <strain evidence="19 20">DE2</strain>
    </source>
</reference>
<keyword evidence="7 15" id="KW-0808">Transferase</keyword>
<evidence type="ECO:0000313" key="20">
    <source>
        <dbReference type="Proteomes" id="UP001228139"/>
    </source>
</evidence>
<dbReference type="FunFam" id="3.30.1490.20:FF:000010">
    <property type="entry name" value="Phosphoenolpyruvate synthase"/>
    <property type="match status" value="1"/>
</dbReference>
<dbReference type="InterPro" id="IPR015813">
    <property type="entry name" value="Pyrv/PenolPyrv_kinase-like_dom"/>
</dbReference>
<dbReference type="GO" id="GO:0005524">
    <property type="term" value="F:ATP binding"/>
    <property type="evidence" value="ECO:0007669"/>
    <property type="project" value="UniProtKB-KW"/>
</dbReference>
<dbReference type="Gene3D" id="3.30.470.20">
    <property type="entry name" value="ATP-grasp fold, B domain"/>
    <property type="match status" value="1"/>
</dbReference>
<keyword evidence="8 15" id="KW-0479">Metal-binding</keyword>
<comment type="catalytic activity">
    <reaction evidence="14 15">
        <text>pyruvate + ATP + H2O = phosphoenolpyruvate + AMP + phosphate + 2 H(+)</text>
        <dbReference type="Rhea" id="RHEA:11364"/>
        <dbReference type="ChEBI" id="CHEBI:15361"/>
        <dbReference type="ChEBI" id="CHEBI:15377"/>
        <dbReference type="ChEBI" id="CHEBI:15378"/>
        <dbReference type="ChEBI" id="CHEBI:30616"/>
        <dbReference type="ChEBI" id="CHEBI:43474"/>
        <dbReference type="ChEBI" id="CHEBI:58702"/>
        <dbReference type="ChEBI" id="CHEBI:456215"/>
        <dbReference type="EC" id="2.7.9.2"/>
    </reaction>
</comment>
<dbReference type="PANTHER" id="PTHR43030">
    <property type="entry name" value="PHOSPHOENOLPYRUVATE SYNTHASE"/>
    <property type="match status" value="1"/>
</dbReference>
<evidence type="ECO:0000259" key="17">
    <source>
        <dbReference type="Pfam" id="PF01326"/>
    </source>
</evidence>
<keyword evidence="20" id="KW-1185">Reference proteome</keyword>
<dbReference type="KEGG" id="epi:Q3V30_09225"/>
<evidence type="ECO:0000256" key="8">
    <source>
        <dbReference type="ARBA" id="ARBA00022723"/>
    </source>
</evidence>
<keyword evidence="12 15" id="KW-0460">Magnesium</keyword>
<dbReference type="InterPro" id="IPR013815">
    <property type="entry name" value="ATP_grasp_subdomain_1"/>
</dbReference>
<dbReference type="Pfam" id="PF02896">
    <property type="entry name" value="PEP-utilizers_C"/>
    <property type="match status" value="1"/>
</dbReference>
<dbReference type="PROSITE" id="PS00370">
    <property type="entry name" value="PEP_ENZYMES_PHOS_SITE"/>
    <property type="match status" value="1"/>
</dbReference>
<dbReference type="EC" id="2.7.9.2" evidence="5 15"/>
<dbReference type="NCBIfam" id="TIGR01418">
    <property type="entry name" value="PEP_synth"/>
    <property type="match status" value="1"/>
</dbReference>
<organism evidence="19 20">
    <name type="scientific">Erwinia pyri</name>
    <dbReference type="NCBI Taxonomy" id="3062598"/>
    <lineage>
        <taxon>Bacteria</taxon>
        <taxon>Pseudomonadati</taxon>
        <taxon>Pseudomonadota</taxon>
        <taxon>Gammaproteobacteria</taxon>
        <taxon>Enterobacterales</taxon>
        <taxon>Erwiniaceae</taxon>
        <taxon>Erwinia</taxon>
    </lineage>
</organism>
<evidence type="ECO:0000256" key="9">
    <source>
        <dbReference type="ARBA" id="ARBA00022741"/>
    </source>
</evidence>
<dbReference type="Gene3D" id="3.20.20.60">
    <property type="entry name" value="Phosphoenolpyruvate-binding domains"/>
    <property type="match status" value="1"/>
</dbReference>
<dbReference type="FunFam" id="3.30.470.20:FF:000017">
    <property type="entry name" value="Phosphoenolpyruvate synthase"/>
    <property type="match status" value="1"/>
</dbReference>
<dbReference type="InterPro" id="IPR023151">
    <property type="entry name" value="PEP_util_CS"/>
</dbReference>
<evidence type="ECO:0000256" key="2">
    <source>
        <dbReference type="ARBA" id="ARBA00002988"/>
    </source>
</evidence>
<evidence type="ECO:0000256" key="13">
    <source>
        <dbReference type="ARBA" id="ARBA00033470"/>
    </source>
</evidence>
<proteinExistence type="inferred from homology"/>
<dbReference type="InterPro" id="IPR036637">
    <property type="entry name" value="Phosphohistidine_dom_sf"/>
</dbReference>
<dbReference type="AlphaFoldDB" id="A0AA50DMU3"/>
<dbReference type="EMBL" id="CP132353">
    <property type="protein sequence ID" value="WLS80637.1"/>
    <property type="molecule type" value="Genomic_DNA"/>
</dbReference>
<comment type="cofactor">
    <cofactor evidence="1 15">
        <name>Mg(2+)</name>
        <dbReference type="ChEBI" id="CHEBI:18420"/>
    </cofactor>
</comment>
<evidence type="ECO:0000256" key="14">
    <source>
        <dbReference type="ARBA" id="ARBA00047700"/>
    </source>
</evidence>
<dbReference type="GO" id="GO:0046872">
    <property type="term" value="F:metal ion binding"/>
    <property type="evidence" value="ECO:0007669"/>
    <property type="project" value="UniProtKB-KW"/>
</dbReference>
<dbReference type="PANTHER" id="PTHR43030:SF1">
    <property type="entry name" value="PHOSPHOENOLPYRUVATE SYNTHASE"/>
    <property type="match status" value="1"/>
</dbReference>
<dbReference type="InterPro" id="IPR040442">
    <property type="entry name" value="Pyrv_kinase-like_dom_sf"/>
</dbReference>
<comment type="similarity">
    <text evidence="4 15">Belongs to the PEP-utilizing enzyme family.</text>
</comment>